<protein>
    <recommendedName>
        <fullName evidence="8">P-type Zn(2+) transporter</fullName>
        <ecNumber evidence="8">7.2.2.12</ecNumber>
    </recommendedName>
</protein>
<dbReference type="Gene3D" id="3.40.50.1000">
    <property type="entry name" value="HAD superfamily/HAD-like"/>
    <property type="match status" value="1"/>
</dbReference>
<comment type="catalytic activity">
    <reaction evidence="9">
        <text>Zn(2+)(in) + ATP + H2O = Zn(2+)(out) + ADP + phosphate + H(+)</text>
        <dbReference type="Rhea" id="RHEA:20621"/>
        <dbReference type="ChEBI" id="CHEBI:15377"/>
        <dbReference type="ChEBI" id="CHEBI:15378"/>
        <dbReference type="ChEBI" id="CHEBI:29105"/>
        <dbReference type="ChEBI" id="CHEBI:30616"/>
        <dbReference type="ChEBI" id="CHEBI:43474"/>
        <dbReference type="ChEBI" id="CHEBI:456216"/>
        <dbReference type="EC" id="7.2.2.12"/>
    </reaction>
</comment>
<feature type="transmembrane region" description="Helical" evidence="10">
    <location>
        <begin position="284"/>
        <end position="304"/>
    </location>
</feature>
<dbReference type="InterPro" id="IPR044492">
    <property type="entry name" value="P_typ_ATPase_HD_dom"/>
</dbReference>
<dbReference type="NCBIfam" id="TIGR01525">
    <property type="entry name" value="ATPase-IB_hvy"/>
    <property type="match status" value="1"/>
</dbReference>
<dbReference type="SFLD" id="SFLDS00003">
    <property type="entry name" value="Haloacid_Dehalogenase"/>
    <property type="match status" value="1"/>
</dbReference>
<dbReference type="GO" id="GO:0015086">
    <property type="term" value="F:cadmium ion transmembrane transporter activity"/>
    <property type="evidence" value="ECO:0007669"/>
    <property type="project" value="TreeGrafter"/>
</dbReference>
<comment type="caution">
    <text evidence="12">The sequence shown here is derived from an EMBL/GenBank/DDBJ whole genome shotgun (WGS) entry which is preliminary data.</text>
</comment>
<dbReference type="EMBL" id="MTCY01000008">
    <property type="protein sequence ID" value="OWP78870.1"/>
    <property type="molecule type" value="Genomic_DNA"/>
</dbReference>
<dbReference type="AlphaFoldDB" id="A0A246GCN6"/>
<dbReference type="InterPro" id="IPR059000">
    <property type="entry name" value="ATPase_P-type_domA"/>
</dbReference>
<feature type="domain" description="P-type ATPase A" evidence="11">
    <location>
        <begin position="166"/>
        <end position="265"/>
    </location>
</feature>
<dbReference type="InterPro" id="IPR027256">
    <property type="entry name" value="P-typ_ATPase_IB"/>
</dbReference>
<evidence type="ECO:0000256" key="1">
    <source>
        <dbReference type="ARBA" id="ARBA00004370"/>
    </source>
</evidence>
<keyword evidence="6 10" id="KW-1133">Transmembrane helix</keyword>
<gene>
    <name evidence="12" type="ORF">BWK62_04520</name>
</gene>
<dbReference type="GO" id="GO:0046872">
    <property type="term" value="F:metal ion binding"/>
    <property type="evidence" value="ECO:0007669"/>
    <property type="project" value="UniProtKB-KW"/>
</dbReference>
<dbReference type="GO" id="GO:0016887">
    <property type="term" value="F:ATP hydrolysis activity"/>
    <property type="evidence" value="ECO:0007669"/>
    <property type="project" value="InterPro"/>
</dbReference>
<dbReference type="NCBIfam" id="TIGR01512">
    <property type="entry name" value="ATPase-IB2_Cd"/>
    <property type="match status" value="1"/>
</dbReference>
<dbReference type="OrthoDB" id="1521937at2"/>
<dbReference type="Pfam" id="PF00702">
    <property type="entry name" value="Hydrolase"/>
    <property type="match status" value="1"/>
</dbReference>
<dbReference type="Proteomes" id="UP000198034">
    <property type="component" value="Unassembled WGS sequence"/>
</dbReference>
<evidence type="ECO:0000256" key="10">
    <source>
        <dbReference type="RuleBase" id="RU362081"/>
    </source>
</evidence>
<dbReference type="SUPFAM" id="SSF56784">
    <property type="entry name" value="HAD-like"/>
    <property type="match status" value="1"/>
</dbReference>
<keyword evidence="10" id="KW-0067">ATP-binding</keyword>
<organism evidence="12 13">
    <name type="scientific">Flavobacterium columnare</name>
    <dbReference type="NCBI Taxonomy" id="996"/>
    <lineage>
        <taxon>Bacteria</taxon>
        <taxon>Pseudomonadati</taxon>
        <taxon>Bacteroidota</taxon>
        <taxon>Flavobacteriia</taxon>
        <taxon>Flavobacteriales</taxon>
        <taxon>Flavobacteriaceae</taxon>
        <taxon>Flavobacterium</taxon>
    </lineage>
</organism>
<dbReference type="Gene3D" id="3.40.1110.10">
    <property type="entry name" value="Calcium-transporting ATPase, cytoplasmic domain N"/>
    <property type="match status" value="1"/>
</dbReference>
<dbReference type="Gene3D" id="2.70.150.10">
    <property type="entry name" value="Calcium-transporting ATPase, cytoplasmic transduction domain A"/>
    <property type="match status" value="1"/>
</dbReference>
<evidence type="ECO:0000256" key="6">
    <source>
        <dbReference type="ARBA" id="ARBA00022989"/>
    </source>
</evidence>
<feature type="transmembrane region" description="Helical" evidence="10">
    <location>
        <begin position="52"/>
        <end position="69"/>
    </location>
</feature>
<feature type="transmembrane region" description="Helical" evidence="10">
    <location>
        <begin position="81"/>
        <end position="99"/>
    </location>
</feature>
<feature type="transmembrane region" description="Helical" evidence="10">
    <location>
        <begin position="614"/>
        <end position="634"/>
    </location>
</feature>
<dbReference type="InterPro" id="IPR023298">
    <property type="entry name" value="ATPase_P-typ_TM_dom_sf"/>
</dbReference>
<dbReference type="PANTHER" id="PTHR48085">
    <property type="entry name" value="CADMIUM/ZINC-TRANSPORTING ATPASE HMA2-RELATED"/>
    <property type="match status" value="1"/>
</dbReference>
<dbReference type="InterPro" id="IPR023299">
    <property type="entry name" value="ATPase_P-typ_cyto_dom_N"/>
</dbReference>
<dbReference type="InterPro" id="IPR051014">
    <property type="entry name" value="Cation_Transport_ATPase_IB"/>
</dbReference>
<evidence type="ECO:0000256" key="9">
    <source>
        <dbReference type="ARBA" id="ARBA00047308"/>
    </source>
</evidence>
<dbReference type="Pfam" id="PF00122">
    <property type="entry name" value="E1-E2_ATPase"/>
    <property type="match status" value="1"/>
</dbReference>
<dbReference type="GO" id="GO:0005524">
    <property type="term" value="F:ATP binding"/>
    <property type="evidence" value="ECO:0007669"/>
    <property type="project" value="UniProtKB-UniRule"/>
</dbReference>
<dbReference type="EC" id="7.2.2.12" evidence="8"/>
<evidence type="ECO:0000313" key="13">
    <source>
        <dbReference type="Proteomes" id="UP000198034"/>
    </source>
</evidence>
<dbReference type="SUPFAM" id="SSF81653">
    <property type="entry name" value="Calcium ATPase, transduction domain A"/>
    <property type="match status" value="1"/>
</dbReference>
<dbReference type="PANTHER" id="PTHR48085:SF5">
    <property type="entry name" value="CADMIUM_ZINC-TRANSPORTING ATPASE HMA4-RELATED"/>
    <property type="match status" value="1"/>
</dbReference>
<evidence type="ECO:0000256" key="8">
    <source>
        <dbReference type="ARBA" id="ARBA00039097"/>
    </source>
</evidence>
<dbReference type="InterPro" id="IPR001757">
    <property type="entry name" value="P_typ_ATPase"/>
</dbReference>
<dbReference type="GO" id="GO:0005886">
    <property type="term" value="C:plasma membrane"/>
    <property type="evidence" value="ECO:0007669"/>
    <property type="project" value="UniProtKB-SubCell"/>
</dbReference>
<feature type="transmembrane region" description="Helical" evidence="10">
    <location>
        <begin position="316"/>
        <end position="337"/>
    </location>
</feature>
<dbReference type="SFLD" id="SFLDG00002">
    <property type="entry name" value="C1.7:_P-type_atpase_like"/>
    <property type="match status" value="1"/>
</dbReference>
<evidence type="ECO:0000313" key="12">
    <source>
        <dbReference type="EMBL" id="OWP78870.1"/>
    </source>
</evidence>
<keyword evidence="5" id="KW-1278">Translocase</keyword>
<keyword evidence="3 10" id="KW-0812">Transmembrane</keyword>
<keyword evidence="7 10" id="KW-0472">Membrane</keyword>
<accession>A0A246GCN6</accession>
<dbReference type="InterPro" id="IPR018303">
    <property type="entry name" value="ATPase_P-typ_P_site"/>
</dbReference>
<reference evidence="12 13" key="1">
    <citation type="journal article" date="2017" name="Infect. Genet. Evol.">
        <title>Comparative genome analysis of fish pathogen Flavobacterium columnare reveals extensive sequence diversity within the species.</title>
        <authorList>
            <person name="Kayansamruaj P."/>
            <person name="Dong H.T."/>
            <person name="Hirono I."/>
            <person name="Kondo H."/>
            <person name="Senapin S."/>
            <person name="Rodkhum C."/>
        </authorList>
    </citation>
    <scope>NUCLEOTIDE SEQUENCE [LARGE SCALE GENOMIC DNA]</scope>
    <source>
        <strain evidence="12 13">1214</strain>
    </source>
</reference>
<evidence type="ECO:0000256" key="4">
    <source>
        <dbReference type="ARBA" id="ARBA00022723"/>
    </source>
</evidence>
<dbReference type="NCBIfam" id="TIGR01494">
    <property type="entry name" value="ATPase_P-type"/>
    <property type="match status" value="1"/>
</dbReference>
<evidence type="ECO:0000256" key="2">
    <source>
        <dbReference type="ARBA" id="ARBA00006024"/>
    </source>
</evidence>
<dbReference type="GO" id="GO:0016463">
    <property type="term" value="F:P-type zinc transporter activity"/>
    <property type="evidence" value="ECO:0007669"/>
    <property type="project" value="UniProtKB-EC"/>
</dbReference>
<comment type="similarity">
    <text evidence="2 10">Belongs to the cation transport ATPase (P-type) (TC 3.A.3) family. Type IB subfamily.</text>
</comment>
<dbReference type="CDD" id="cd07548">
    <property type="entry name" value="P-type_ATPase-Cd_Zn_Co_like"/>
    <property type="match status" value="1"/>
</dbReference>
<feature type="transmembrane region" description="Helical" evidence="10">
    <location>
        <begin position="111"/>
        <end position="128"/>
    </location>
</feature>
<dbReference type="InterPro" id="IPR036412">
    <property type="entry name" value="HAD-like_sf"/>
</dbReference>
<sequence>MKTQDKHNVNKKNLCCSIEEKHQHSDKKSGCCTNQEIHSDHDHHISTSPFKMFFPSIISFILLVIAIILENYIPQLWFTSWIKTSWYIIAYLPVGFPVLKEALESIMNGDFFSEFLLMCIATLGAFAINEFPEGVAVMLFYSVGEVFQTLAVTRAKANIKSLLDQRPDEVTILNNNSSTTIKASEAKIGDIIQLKPGEKLALDGELLSEKAVFDTAALTGESKPDTKTKGETVLAGMINLNRVVQIRVTTDYKNSKLSKILELVQNATAQKAPTELFIRKFAKLYTPLVVILALLICIIPLYFVSDYKFNEWLYRALVFLVISCPCALVISIPLGYFGGIGAASKNGILFKGSNFLDSMATIKNVVMDKTGTMTEGVFKVQEVSFDSSFNKDEILDMVNALESQSTHPVATAIHNYVGNLNSSIRLENVEEIAGHGLRAFANGKELLVGNFKLMKKFNIQYNINPDHIVYTLIAVAYDKNFVGYITIADSIKKDAQTTIDKLKTLGIKTTMLSGDKSTVVQFVASKLGITKSFGDLLPEDKVTKIKEIIAQNETVAFVGDGVNDAPVIALSNIGIAMGGLGSDAAIETADIVIQDDMPSKIPMAIEIGKETKKIVWQNISLAFLVKAIVLILGAGGLATMWEAVFADVGVALLAILNAIRIQQMKFTP</sequence>
<keyword evidence="10" id="KW-1003">Cell membrane</keyword>
<evidence type="ECO:0000256" key="5">
    <source>
        <dbReference type="ARBA" id="ARBA00022967"/>
    </source>
</evidence>
<dbReference type="SFLD" id="SFLDF00027">
    <property type="entry name" value="p-type_atpase"/>
    <property type="match status" value="1"/>
</dbReference>
<evidence type="ECO:0000256" key="7">
    <source>
        <dbReference type="ARBA" id="ARBA00023136"/>
    </source>
</evidence>
<name>A0A246GCN6_9FLAO</name>
<dbReference type="PROSITE" id="PS00154">
    <property type="entry name" value="ATPASE_E1_E2"/>
    <property type="match status" value="1"/>
</dbReference>
<comment type="subcellular location">
    <subcellularLocation>
        <location evidence="10">Cell membrane</location>
    </subcellularLocation>
    <subcellularLocation>
        <location evidence="1">Membrane</location>
    </subcellularLocation>
</comment>
<dbReference type="PRINTS" id="PR00120">
    <property type="entry name" value="HATPASE"/>
</dbReference>
<dbReference type="InterPro" id="IPR023214">
    <property type="entry name" value="HAD_sf"/>
</dbReference>
<dbReference type="SUPFAM" id="SSF81665">
    <property type="entry name" value="Calcium ATPase, transmembrane domain M"/>
    <property type="match status" value="1"/>
</dbReference>
<dbReference type="InterPro" id="IPR008250">
    <property type="entry name" value="ATPase_P-typ_transduc_dom_A_sf"/>
</dbReference>
<keyword evidence="10" id="KW-0547">Nucleotide-binding</keyword>
<evidence type="ECO:0000256" key="3">
    <source>
        <dbReference type="ARBA" id="ARBA00022692"/>
    </source>
</evidence>
<keyword evidence="4 10" id="KW-0479">Metal-binding</keyword>
<evidence type="ECO:0000259" key="11">
    <source>
        <dbReference type="Pfam" id="PF00122"/>
    </source>
</evidence>
<dbReference type="PRINTS" id="PR00119">
    <property type="entry name" value="CATATPASE"/>
</dbReference>
<proteinExistence type="inferred from homology"/>